<feature type="coiled-coil region" evidence="1">
    <location>
        <begin position="61"/>
        <end position="145"/>
    </location>
</feature>
<dbReference type="EMBL" id="JALJOR010000011">
    <property type="protein sequence ID" value="KAK9808843.1"/>
    <property type="molecule type" value="Genomic_DNA"/>
</dbReference>
<protein>
    <submittedName>
        <fullName evidence="3">Uncharacterized protein</fullName>
    </submittedName>
</protein>
<evidence type="ECO:0000256" key="2">
    <source>
        <dbReference type="SAM" id="MobiDB-lite"/>
    </source>
</evidence>
<name>A0AAW1PJT7_9CHLO</name>
<feature type="region of interest" description="Disordered" evidence="2">
    <location>
        <begin position="295"/>
        <end position="325"/>
    </location>
</feature>
<comment type="caution">
    <text evidence="3">The sequence shown here is derived from an EMBL/GenBank/DDBJ whole genome shotgun (WGS) entry which is preliminary data.</text>
</comment>
<evidence type="ECO:0000313" key="4">
    <source>
        <dbReference type="Proteomes" id="UP001489004"/>
    </source>
</evidence>
<sequence>MVFAEKGYVLTPHRLRGAHFGALNGGVRGKSPRLRMHTLLAAQDHQCEELRKKVTALQAFKVKAKAKFSEAAERNEELRLRLKRLNEDFIQKEQDYQQSRAELERYNKAAHKHASELATANADLRKELEDKAHEASTLRQLYNEERIRSGQQQRVVLDQASTQQEQDRLRSGLEAQVKTLQADLQSAQAEVRTLRSQLQQKCVQLETQAADHKQLLAKYKQLTGILNDARSKLDTACLQSGKTIAADETKRVFRRFSQSSIASSIHAICSALPSMPSMKPAAKPPCEADCKAGISGQGQSGAAQPSAAQAKAGRHCRGGKAEPSGDADCAPLIDLAAPELKPASEYASAKELRKATKGLLRKLADQAGSQPGGKMKMKAFYESHQKPDWWPLQDWDSRQMDKTRRADISAIHDAVLVRILSEG</sequence>
<feature type="compositionally biased region" description="Low complexity" evidence="2">
    <location>
        <begin position="300"/>
        <end position="311"/>
    </location>
</feature>
<evidence type="ECO:0000313" key="3">
    <source>
        <dbReference type="EMBL" id="KAK9808843.1"/>
    </source>
</evidence>
<dbReference type="Proteomes" id="UP001489004">
    <property type="component" value="Unassembled WGS sequence"/>
</dbReference>
<accession>A0AAW1PJT7</accession>
<evidence type="ECO:0000256" key="1">
    <source>
        <dbReference type="SAM" id="Coils"/>
    </source>
</evidence>
<gene>
    <name evidence="3" type="ORF">WJX72_004769</name>
</gene>
<reference evidence="3 4" key="1">
    <citation type="journal article" date="2024" name="Nat. Commun.">
        <title>Phylogenomics reveals the evolutionary origins of lichenization in chlorophyte algae.</title>
        <authorList>
            <person name="Puginier C."/>
            <person name="Libourel C."/>
            <person name="Otte J."/>
            <person name="Skaloud P."/>
            <person name="Haon M."/>
            <person name="Grisel S."/>
            <person name="Petersen M."/>
            <person name="Berrin J.G."/>
            <person name="Delaux P.M."/>
            <person name="Dal Grande F."/>
            <person name="Keller J."/>
        </authorList>
    </citation>
    <scope>NUCLEOTIDE SEQUENCE [LARGE SCALE GENOMIC DNA]</scope>
    <source>
        <strain evidence="3 4">SAG 2043</strain>
    </source>
</reference>
<organism evidence="3 4">
    <name type="scientific">[Myrmecia] bisecta</name>
    <dbReference type="NCBI Taxonomy" id="41462"/>
    <lineage>
        <taxon>Eukaryota</taxon>
        <taxon>Viridiplantae</taxon>
        <taxon>Chlorophyta</taxon>
        <taxon>core chlorophytes</taxon>
        <taxon>Trebouxiophyceae</taxon>
        <taxon>Trebouxiales</taxon>
        <taxon>Trebouxiaceae</taxon>
        <taxon>Myrmecia</taxon>
    </lineage>
</organism>
<dbReference type="AlphaFoldDB" id="A0AAW1PJT7"/>
<feature type="coiled-coil region" evidence="1">
    <location>
        <begin position="170"/>
        <end position="222"/>
    </location>
</feature>
<keyword evidence="1" id="KW-0175">Coiled coil</keyword>
<proteinExistence type="predicted"/>
<keyword evidence="4" id="KW-1185">Reference proteome</keyword>